<dbReference type="GO" id="GO:0019154">
    <property type="term" value="F:glycolate dehydrogenase activity"/>
    <property type="evidence" value="ECO:0007669"/>
    <property type="project" value="UniProtKB-EC"/>
</dbReference>
<dbReference type="EC" id="1.1.99.14" evidence="6"/>
<evidence type="ECO:0000256" key="2">
    <source>
        <dbReference type="ARBA" id="ARBA00022723"/>
    </source>
</evidence>
<keyword evidence="1 6" id="KW-0004">4Fe-4S</keyword>
<accession>A0A1M6WE49</accession>
<evidence type="ECO:0000256" key="5">
    <source>
        <dbReference type="ARBA" id="ARBA00023014"/>
    </source>
</evidence>
<dbReference type="PANTHER" id="PTHR32479">
    <property type="entry name" value="GLYCOLATE OXIDASE IRON-SULFUR SUBUNIT"/>
    <property type="match status" value="1"/>
</dbReference>
<dbReference type="InterPro" id="IPR017900">
    <property type="entry name" value="4Fe4S_Fe_S_CS"/>
</dbReference>
<dbReference type="InterPro" id="IPR009051">
    <property type="entry name" value="Helical_ferredxn"/>
</dbReference>
<dbReference type="GO" id="GO:0046872">
    <property type="term" value="F:metal ion binding"/>
    <property type="evidence" value="ECO:0007669"/>
    <property type="project" value="UniProtKB-UniRule"/>
</dbReference>
<sequence>MSLPFEEVHRQSSFIFADAPDEDKYSVCVHCGFCLEVCPTYQEWSDENHSPRGRVYLIKQTAEGHLTLNEDVMDPVFTCLDCRACESVCPSGVQVGALIEEARGQVFYANPKRGWRGWLEQLFLREIFPHPKRLQKLRALTRFYQVSGLQTWVRRLGLLRILPRHLQALEAAMPEVTVQPLLGNSENLPMVDGKSSTRKNTGEKGKVALFTGCVMDVFYTHVHEATAEVLLRNHFQVHVPSEQKCCGALQVHAGDRDTARSLARKNIQAFLNSDADYIVVNAAGCGALLKEYPELFRNYPEEMERAELFASKVRDISELLFEKGWEPPKGELCETVAYHDACHLCHAQKIRHQPRALLASIPGLQLVDLPDADRCCGSAGIYNLTHPEMAQRLLERKLADIPDDVSTLAMGNPGCLLQISSGLKEKNVPVKVVHTVELLQRAYRMEGEGEDGAAKTCAN</sequence>
<proteinExistence type="predicted"/>
<evidence type="ECO:0000259" key="7">
    <source>
        <dbReference type="PROSITE" id="PS51379"/>
    </source>
</evidence>
<dbReference type="Gene3D" id="1.10.1060.10">
    <property type="entry name" value="Alpha-helical ferredoxin"/>
    <property type="match status" value="1"/>
</dbReference>
<evidence type="ECO:0000313" key="9">
    <source>
        <dbReference type="Proteomes" id="UP000184016"/>
    </source>
</evidence>
<organism evidence="8 9">
    <name type="scientific">Alicyclobacillus tolerans</name>
    <dbReference type="NCBI Taxonomy" id="90970"/>
    <lineage>
        <taxon>Bacteria</taxon>
        <taxon>Bacillati</taxon>
        <taxon>Bacillota</taxon>
        <taxon>Bacilli</taxon>
        <taxon>Bacillales</taxon>
        <taxon>Alicyclobacillaceae</taxon>
        <taxon>Alicyclobacillus</taxon>
    </lineage>
</organism>
<dbReference type="PANTHER" id="PTHR32479:SF17">
    <property type="entry name" value="GLYCOLATE OXIDASE IRON-SULFUR SUBUNIT"/>
    <property type="match status" value="1"/>
</dbReference>
<evidence type="ECO:0000256" key="1">
    <source>
        <dbReference type="ARBA" id="ARBA00022485"/>
    </source>
</evidence>
<feature type="domain" description="4Fe-4S ferredoxin-type" evidence="7">
    <location>
        <begin position="18"/>
        <end position="49"/>
    </location>
</feature>
<dbReference type="InterPro" id="IPR004017">
    <property type="entry name" value="Cys_rich_dom"/>
</dbReference>
<name>A0A1M6WE49_9BACL</name>
<keyword evidence="3" id="KW-0677">Repeat</keyword>
<dbReference type="STRING" id="1830138.SAMN05443507_12718"/>
<dbReference type="PIRSF" id="PIRSF000139">
    <property type="entry name" value="Glc_ox_4Fe-4S"/>
    <property type="match status" value="1"/>
</dbReference>
<evidence type="ECO:0000256" key="3">
    <source>
        <dbReference type="ARBA" id="ARBA00022737"/>
    </source>
</evidence>
<evidence type="ECO:0000256" key="4">
    <source>
        <dbReference type="ARBA" id="ARBA00023004"/>
    </source>
</evidence>
<keyword evidence="2 6" id="KW-0479">Metal-binding</keyword>
<dbReference type="InterPro" id="IPR012257">
    <property type="entry name" value="Glc_ox_4Fe-4S"/>
</dbReference>
<comment type="catalytic activity">
    <reaction evidence="6">
        <text>glycolate + A = glyoxylate + AH2</text>
        <dbReference type="Rhea" id="RHEA:21264"/>
        <dbReference type="ChEBI" id="CHEBI:13193"/>
        <dbReference type="ChEBI" id="CHEBI:17499"/>
        <dbReference type="ChEBI" id="CHEBI:29805"/>
        <dbReference type="ChEBI" id="CHEBI:36655"/>
        <dbReference type="EC" id="1.1.99.14"/>
    </reaction>
</comment>
<reference evidence="9" key="1">
    <citation type="submission" date="2016-11" db="EMBL/GenBank/DDBJ databases">
        <authorList>
            <person name="Varghese N."/>
            <person name="Submissions S."/>
        </authorList>
    </citation>
    <scope>NUCLEOTIDE SEQUENCE [LARGE SCALE GENOMIC DNA]</scope>
    <source>
        <strain evidence="9">USBA-503</strain>
    </source>
</reference>
<dbReference type="Proteomes" id="UP000184016">
    <property type="component" value="Unassembled WGS sequence"/>
</dbReference>
<dbReference type="InterPro" id="IPR017896">
    <property type="entry name" value="4Fe4S_Fe-S-bd"/>
</dbReference>
<dbReference type="PROSITE" id="PS00198">
    <property type="entry name" value="4FE4S_FER_1"/>
    <property type="match status" value="1"/>
</dbReference>
<keyword evidence="6" id="KW-0249">Electron transport</keyword>
<comment type="function">
    <text evidence="6">Component of a complex that catalyzes the oxidation of glycolate to glyoxylate.</text>
</comment>
<comment type="cofactor">
    <cofactor evidence="6">
        <name>[4Fe-4S] cluster</name>
        <dbReference type="ChEBI" id="CHEBI:49883"/>
    </cofactor>
    <text evidence="6">Binds 2 [4Fe-4S] clusters.</text>
</comment>
<dbReference type="RefSeq" id="WP_072875072.1">
    <property type="nucleotide sequence ID" value="NZ_FRAF01000027.1"/>
</dbReference>
<keyword evidence="6" id="KW-0813">Transport</keyword>
<keyword evidence="5 6" id="KW-0411">Iron-sulfur</keyword>
<protein>
    <recommendedName>
        <fullName evidence="6">Glycolate oxidase iron-sulfur subunit</fullName>
        <ecNumber evidence="6">1.1.99.14</ecNumber>
    </recommendedName>
</protein>
<keyword evidence="9" id="KW-1185">Reference proteome</keyword>
<comment type="catalytic activity">
    <reaction evidence="6">
        <text>(R)-lactate + A = pyruvate + AH2</text>
        <dbReference type="Rhea" id="RHEA:15089"/>
        <dbReference type="ChEBI" id="CHEBI:13193"/>
        <dbReference type="ChEBI" id="CHEBI:15361"/>
        <dbReference type="ChEBI" id="CHEBI:16004"/>
        <dbReference type="ChEBI" id="CHEBI:17499"/>
    </reaction>
</comment>
<keyword evidence="4 6" id="KW-0408">Iron</keyword>
<dbReference type="Pfam" id="PF13183">
    <property type="entry name" value="Fer4_8"/>
    <property type="match status" value="1"/>
</dbReference>
<gene>
    <name evidence="8" type="ORF">SAMN05443507_12718</name>
</gene>
<feature type="domain" description="4Fe-4S ferredoxin-type" evidence="7">
    <location>
        <begin position="69"/>
        <end position="101"/>
    </location>
</feature>
<evidence type="ECO:0000313" key="8">
    <source>
        <dbReference type="EMBL" id="SHK92052.1"/>
    </source>
</evidence>
<dbReference type="GO" id="GO:0051539">
    <property type="term" value="F:4 iron, 4 sulfur cluster binding"/>
    <property type="evidence" value="ECO:0007669"/>
    <property type="project" value="UniProtKB-UniRule"/>
</dbReference>
<dbReference type="AlphaFoldDB" id="A0A1M6WE49"/>
<dbReference type="Pfam" id="PF02754">
    <property type="entry name" value="CCG"/>
    <property type="match status" value="2"/>
</dbReference>
<dbReference type="EMBL" id="FRAF01000027">
    <property type="protein sequence ID" value="SHK92052.1"/>
    <property type="molecule type" value="Genomic_DNA"/>
</dbReference>
<evidence type="ECO:0000256" key="6">
    <source>
        <dbReference type="PIRNR" id="PIRNR000139"/>
    </source>
</evidence>
<dbReference type="SUPFAM" id="SSF46548">
    <property type="entry name" value="alpha-helical ferredoxin"/>
    <property type="match status" value="1"/>
</dbReference>
<dbReference type="PROSITE" id="PS51379">
    <property type="entry name" value="4FE4S_FER_2"/>
    <property type="match status" value="2"/>
</dbReference>